<dbReference type="AlphaFoldDB" id="G8R062"/>
<evidence type="ECO:0000313" key="2">
    <source>
        <dbReference type="Proteomes" id="UP000005631"/>
    </source>
</evidence>
<gene>
    <name evidence="1" type="ordered locus">Oweho_2766</name>
</gene>
<dbReference type="STRING" id="926562.Oweho_2766"/>
<dbReference type="EMBL" id="CP003156">
    <property type="protein sequence ID" value="AEV33728.1"/>
    <property type="molecule type" value="Genomic_DNA"/>
</dbReference>
<proteinExistence type="predicted"/>
<dbReference type="HOGENOM" id="CLU_2618645_0_0_10"/>
<keyword evidence="2" id="KW-1185">Reference proteome</keyword>
<protein>
    <submittedName>
        <fullName evidence="1">Uncharacterized protein</fullName>
    </submittedName>
</protein>
<dbReference type="RefSeq" id="WP_014203077.1">
    <property type="nucleotide sequence ID" value="NC_016599.1"/>
</dbReference>
<dbReference type="Proteomes" id="UP000005631">
    <property type="component" value="Chromosome"/>
</dbReference>
<dbReference type="KEGG" id="oho:Oweho_2766"/>
<accession>G8R062</accession>
<dbReference type="OrthoDB" id="1467869at2"/>
<sequence>MAKGKVTPGVLVSTIRENQNNNKTLKALFASQFLGKLSEEELDGLTKGIEKEMKKRSKKVIAEKIEFLKKHGYSVNKG</sequence>
<reference evidence="1 2" key="1">
    <citation type="journal article" date="2012" name="Stand. Genomic Sci.">
        <title>Genome sequence of the orange-pigmented seawater bacterium Owenweeksia hongkongensis type strain (UST20020801(T)).</title>
        <authorList>
            <person name="Riedel T."/>
            <person name="Held B."/>
            <person name="Nolan M."/>
            <person name="Lucas S."/>
            <person name="Lapidus A."/>
            <person name="Tice H."/>
            <person name="Del Rio T.G."/>
            <person name="Cheng J.F."/>
            <person name="Han C."/>
            <person name="Tapia R."/>
            <person name="Goodwin L.A."/>
            <person name="Pitluck S."/>
            <person name="Liolios K."/>
            <person name="Mavromatis K."/>
            <person name="Pagani I."/>
            <person name="Ivanova N."/>
            <person name="Mikhailova N."/>
            <person name="Pati A."/>
            <person name="Chen A."/>
            <person name="Palaniappan K."/>
            <person name="Rohde M."/>
            <person name="Tindall B.J."/>
            <person name="Detter J.C."/>
            <person name="Goker M."/>
            <person name="Woyke T."/>
            <person name="Bristow J."/>
            <person name="Eisen J.A."/>
            <person name="Markowitz V."/>
            <person name="Hugenholtz P."/>
            <person name="Klenk H.P."/>
            <person name="Kyrpides N.C."/>
        </authorList>
    </citation>
    <scope>NUCLEOTIDE SEQUENCE</scope>
    <source>
        <strain evidence="2">DSM 17368 / JCM 12287 / NRRL B-23963</strain>
    </source>
</reference>
<evidence type="ECO:0000313" key="1">
    <source>
        <dbReference type="EMBL" id="AEV33728.1"/>
    </source>
</evidence>
<organism evidence="1 2">
    <name type="scientific">Owenweeksia hongkongensis (strain DSM 17368 / CIP 108786 / JCM 12287 / NRRL B-23963 / UST20020801)</name>
    <dbReference type="NCBI Taxonomy" id="926562"/>
    <lineage>
        <taxon>Bacteria</taxon>
        <taxon>Pseudomonadati</taxon>
        <taxon>Bacteroidota</taxon>
        <taxon>Flavobacteriia</taxon>
        <taxon>Flavobacteriales</taxon>
        <taxon>Owenweeksiaceae</taxon>
        <taxon>Owenweeksia</taxon>
    </lineage>
</organism>
<name>G8R062_OWEHD</name>